<dbReference type="InterPro" id="IPR016137">
    <property type="entry name" value="RGS"/>
</dbReference>
<reference evidence="4" key="1">
    <citation type="submission" date="2021-06" db="EMBL/GenBank/DDBJ databases">
        <authorList>
            <consortium name="DOE Joint Genome Institute"/>
            <person name="Mondo S.J."/>
            <person name="Amses K.R."/>
            <person name="Simmons D.R."/>
            <person name="Longcore J.E."/>
            <person name="Seto K."/>
            <person name="Alves G.H."/>
            <person name="Bonds A.E."/>
            <person name="Quandt C.A."/>
            <person name="Davis W.J."/>
            <person name="Chang Y."/>
            <person name="Letcher P.M."/>
            <person name="Powell M.J."/>
            <person name="Kuo A."/>
            <person name="Labutti K."/>
            <person name="Pangilinan J."/>
            <person name="Andreopoulos W."/>
            <person name="Tritt A."/>
            <person name="Riley R."/>
            <person name="Hundley H."/>
            <person name="Johnson J."/>
            <person name="Lipzen A."/>
            <person name="Barry K."/>
            <person name="Berbee M.L."/>
            <person name="Buchler N.E."/>
            <person name="Grigoriev I.V."/>
            <person name="Spatafora J.W."/>
            <person name="Stajich J.E."/>
            <person name="James T.Y."/>
        </authorList>
    </citation>
    <scope>NUCLEOTIDE SEQUENCE</scope>
    <source>
        <strain evidence="4">AG</strain>
    </source>
</reference>
<keyword evidence="2" id="KW-0472">Membrane</keyword>
<sequence length="404" mass="45628">MSVSATALEAGHNVSDEARYTEKYPDNTNLSAYDTTGLPTLEQVLSRKTLPPVCLYNFYIIMRDRLHSEELLDFYLDVQHHEILWRRYVKGMKKSGHIDETDLTDGFHGPKLVSRLSYASLRRDELARSPSPARSRSPELGQNTSTQQLVYDEDGRSADDGVRRPNYNRSTSPSPMVPRGPLVESVPVGQQDSAFASNIPGGGGSSPTREDVTASCEKIYYKYIVQSAHKEIFILPGSVRSMIAKRIEQDERDDPAVFAEAKDIVFESMQRRGFPKFLRCKVWGNTTMWQQLGRLVFGLSALFLGFAIELSLILLGHDRWGERFWGLIPIFFGMLNVMIGLSGLDPIWALVFNISETTTFHFNQVRQPQVKKILKSRAMWLLTLSIVLSVIITIIFAAIPGHRL</sequence>
<dbReference type="EMBL" id="MU620895">
    <property type="protein sequence ID" value="KAI8583593.1"/>
    <property type="molecule type" value="Genomic_DNA"/>
</dbReference>
<evidence type="ECO:0000259" key="3">
    <source>
        <dbReference type="PROSITE" id="PS50132"/>
    </source>
</evidence>
<dbReference type="Gene3D" id="1.10.167.10">
    <property type="entry name" value="Regulator of G-protein Signalling 4, domain 2"/>
    <property type="match status" value="1"/>
</dbReference>
<dbReference type="Pfam" id="PF00615">
    <property type="entry name" value="RGS"/>
    <property type="match status" value="1"/>
</dbReference>
<feature type="domain" description="RGS" evidence="3">
    <location>
        <begin position="205"/>
        <end position="287"/>
    </location>
</feature>
<dbReference type="GO" id="GO:0008104">
    <property type="term" value="P:intracellular protein localization"/>
    <property type="evidence" value="ECO:0007669"/>
    <property type="project" value="TreeGrafter"/>
</dbReference>
<evidence type="ECO:0000256" key="2">
    <source>
        <dbReference type="SAM" id="Phobius"/>
    </source>
</evidence>
<gene>
    <name evidence="4" type="ORF">K450DRAFT_221879</name>
</gene>
<comment type="caution">
    <text evidence="4">The sequence shown here is derived from an EMBL/GenBank/DDBJ whole genome shotgun (WGS) entry which is preliminary data.</text>
</comment>
<feature type="transmembrane region" description="Helical" evidence="2">
    <location>
        <begin position="324"/>
        <end position="344"/>
    </location>
</feature>
<keyword evidence="2" id="KW-1133">Transmembrane helix</keyword>
<feature type="transmembrane region" description="Helical" evidence="2">
    <location>
        <begin position="295"/>
        <end position="315"/>
    </location>
</feature>
<reference evidence="4" key="2">
    <citation type="journal article" date="2022" name="Proc. Natl. Acad. Sci. U.S.A.">
        <title>Diploid-dominant life cycles characterize the early evolution of Fungi.</title>
        <authorList>
            <person name="Amses K.R."/>
            <person name="Simmons D.R."/>
            <person name="Longcore J.E."/>
            <person name="Mondo S.J."/>
            <person name="Seto K."/>
            <person name="Jeronimo G.H."/>
            <person name="Bonds A.E."/>
            <person name="Quandt C.A."/>
            <person name="Davis W.J."/>
            <person name="Chang Y."/>
            <person name="Federici B.A."/>
            <person name="Kuo A."/>
            <person name="LaButti K."/>
            <person name="Pangilinan J."/>
            <person name="Andreopoulos W."/>
            <person name="Tritt A."/>
            <person name="Riley R."/>
            <person name="Hundley H."/>
            <person name="Johnson J."/>
            <person name="Lipzen A."/>
            <person name="Barry K."/>
            <person name="Lang B.F."/>
            <person name="Cuomo C.A."/>
            <person name="Buchler N.E."/>
            <person name="Grigoriev I.V."/>
            <person name="Spatafora J.W."/>
            <person name="Stajich J.E."/>
            <person name="James T.Y."/>
        </authorList>
    </citation>
    <scope>NUCLEOTIDE SEQUENCE</scope>
    <source>
        <strain evidence="4">AG</strain>
    </source>
</reference>
<name>A0AAD5HIS7_UMBRA</name>
<feature type="compositionally biased region" description="Basic and acidic residues" evidence="1">
    <location>
        <begin position="153"/>
        <end position="163"/>
    </location>
</feature>
<dbReference type="Proteomes" id="UP001206595">
    <property type="component" value="Unassembled WGS sequence"/>
</dbReference>
<organism evidence="4 5">
    <name type="scientific">Umbelopsis ramanniana AG</name>
    <dbReference type="NCBI Taxonomy" id="1314678"/>
    <lineage>
        <taxon>Eukaryota</taxon>
        <taxon>Fungi</taxon>
        <taxon>Fungi incertae sedis</taxon>
        <taxon>Mucoromycota</taxon>
        <taxon>Mucoromycotina</taxon>
        <taxon>Umbelopsidomycetes</taxon>
        <taxon>Umbelopsidales</taxon>
        <taxon>Umbelopsidaceae</taxon>
        <taxon>Umbelopsis</taxon>
    </lineage>
</organism>
<dbReference type="AlphaFoldDB" id="A0AAD5HIS7"/>
<dbReference type="InterPro" id="IPR044926">
    <property type="entry name" value="RGS_subdomain_2"/>
</dbReference>
<dbReference type="GeneID" id="75911152"/>
<feature type="region of interest" description="Disordered" evidence="1">
    <location>
        <begin position="123"/>
        <end position="184"/>
    </location>
</feature>
<evidence type="ECO:0000313" key="4">
    <source>
        <dbReference type="EMBL" id="KAI8583593.1"/>
    </source>
</evidence>
<dbReference type="InterPro" id="IPR036305">
    <property type="entry name" value="RGS_sf"/>
</dbReference>
<evidence type="ECO:0000256" key="1">
    <source>
        <dbReference type="SAM" id="MobiDB-lite"/>
    </source>
</evidence>
<dbReference type="SUPFAM" id="SSF48097">
    <property type="entry name" value="Regulator of G-protein signaling, RGS"/>
    <property type="match status" value="1"/>
</dbReference>
<accession>A0AAD5HIS7</accession>
<dbReference type="RefSeq" id="XP_051448597.1">
    <property type="nucleotide sequence ID" value="XM_051585804.1"/>
</dbReference>
<proteinExistence type="predicted"/>
<evidence type="ECO:0000313" key="5">
    <source>
        <dbReference type="Proteomes" id="UP001206595"/>
    </source>
</evidence>
<feature type="transmembrane region" description="Helical" evidence="2">
    <location>
        <begin position="378"/>
        <end position="399"/>
    </location>
</feature>
<keyword evidence="2" id="KW-0812">Transmembrane</keyword>
<dbReference type="PROSITE" id="PS50132">
    <property type="entry name" value="RGS"/>
    <property type="match status" value="1"/>
</dbReference>
<dbReference type="GO" id="GO:0005886">
    <property type="term" value="C:plasma membrane"/>
    <property type="evidence" value="ECO:0007669"/>
    <property type="project" value="TreeGrafter"/>
</dbReference>
<protein>
    <recommendedName>
        <fullName evidence="3">RGS domain-containing protein</fullName>
    </recommendedName>
</protein>
<dbReference type="PANTHER" id="PTHR13155:SF1">
    <property type="entry name" value="A-KINASE ANCHOR PROTEIN 10, MITOCHONDRIAL"/>
    <property type="match status" value="1"/>
</dbReference>
<feature type="compositionally biased region" description="Polar residues" evidence="1">
    <location>
        <begin position="140"/>
        <end position="149"/>
    </location>
</feature>
<dbReference type="PANTHER" id="PTHR13155">
    <property type="entry name" value="A-KINASE ANCHOR PROTEINS"/>
    <property type="match status" value="1"/>
</dbReference>
<dbReference type="InterPro" id="IPR052246">
    <property type="entry name" value="Cell_Polariz_PKAAnc"/>
</dbReference>
<keyword evidence="5" id="KW-1185">Reference proteome</keyword>